<dbReference type="AlphaFoldDB" id="A0A1W2E8Z1"/>
<dbReference type="RefSeq" id="WP_212638006.1">
    <property type="nucleotide sequence ID" value="NZ_FWXY01000026.1"/>
</dbReference>
<organism evidence="1 2">
    <name type="scientific">Desulfocicer vacuolatum DSM 3385</name>
    <dbReference type="NCBI Taxonomy" id="1121400"/>
    <lineage>
        <taxon>Bacteria</taxon>
        <taxon>Pseudomonadati</taxon>
        <taxon>Thermodesulfobacteriota</taxon>
        <taxon>Desulfobacteria</taxon>
        <taxon>Desulfobacterales</taxon>
        <taxon>Desulfobacteraceae</taxon>
        <taxon>Desulfocicer</taxon>
    </lineage>
</organism>
<keyword evidence="2" id="KW-1185">Reference proteome</keyword>
<dbReference type="Proteomes" id="UP000192418">
    <property type="component" value="Unassembled WGS sequence"/>
</dbReference>
<evidence type="ECO:0008006" key="3">
    <source>
        <dbReference type="Google" id="ProtNLM"/>
    </source>
</evidence>
<proteinExistence type="predicted"/>
<protein>
    <recommendedName>
        <fullName evidence="3">Helicase</fullName>
    </recommendedName>
</protein>
<accession>A0A1W2E8Z1</accession>
<dbReference type="EMBL" id="FWXY01000026">
    <property type="protein sequence ID" value="SMD05892.1"/>
    <property type="molecule type" value="Genomic_DNA"/>
</dbReference>
<dbReference type="STRING" id="1121400.SAMN02746065_12631"/>
<reference evidence="1 2" key="1">
    <citation type="submission" date="2017-04" db="EMBL/GenBank/DDBJ databases">
        <authorList>
            <person name="Afonso C.L."/>
            <person name="Miller P.J."/>
            <person name="Scott M.A."/>
            <person name="Spackman E."/>
            <person name="Goraichik I."/>
            <person name="Dimitrov K.M."/>
            <person name="Suarez D.L."/>
            <person name="Swayne D.E."/>
        </authorList>
    </citation>
    <scope>NUCLEOTIDE SEQUENCE [LARGE SCALE GENOMIC DNA]</scope>
    <source>
        <strain evidence="1 2">DSM 3385</strain>
    </source>
</reference>
<sequence>MQILDNINTLWGDDLKKTLKPGAKLKIAASCFSIYAYESLKKELEKIDSLEFIFTAPAFIPNEVTDKVPKKRREFYIPKQQRERNLYGTEFEIELKNKLTQKAIAKECADWIRRKAVFRSNATKAPMQQFACLNTAEEKSAYMPLHGFTAVDLGYQKPG</sequence>
<name>A0A1W2E8Z1_9BACT</name>
<gene>
    <name evidence="1" type="ORF">SAMN02746065_12631</name>
</gene>
<dbReference type="CDD" id="cd10311">
    <property type="entry name" value="PLDc_N_DEXD_c"/>
    <property type="match status" value="1"/>
</dbReference>
<evidence type="ECO:0000313" key="2">
    <source>
        <dbReference type="Proteomes" id="UP000192418"/>
    </source>
</evidence>
<evidence type="ECO:0000313" key="1">
    <source>
        <dbReference type="EMBL" id="SMD05892.1"/>
    </source>
</evidence>